<reference evidence="9 10" key="1">
    <citation type="journal article" date="2020" name="ISME J.">
        <title>Uncovering the hidden diversity of litter-decomposition mechanisms in mushroom-forming fungi.</title>
        <authorList>
            <person name="Floudas D."/>
            <person name="Bentzer J."/>
            <person name="Ahren D."/>
            <person name="Johansson T."/>
            <person name="Persson P."/>
            <person name="Tunlid A."/>
        </authorList>
    </citation>
    <scope>NUCLEOTIDE SEQUENCE [LARGE SCALE GENOMIC DNA]</scope>
    <source>
        <strain evidence="9 10">CBS 175.51</strain>
    </source>
</reference>
<evidence type="ECO:0000256" key="2">
    <source>
        <dbReference type="ARBA" id="ARBA00007797"/>
    </source>
</evidence>
<dbReference type="Proteomes" id="UP000541558">
    <property type="component" value="Unassembled WGS sequence"/>
</dbReference>
<evidence type="ECO:0000313" key="10">
    <source>
        <dbReference type="Proteomes" id="UP000541558"/>
    </source>
</evidence>
<gene>
    <name evidence="9" type="ORF">D9611_004664</name>
</gene>
<dbReference type="InterPro" id="IPR005612">
    <property type="entry name" value="CCAAT-binding_factor"/>
</dbReference>
<comment type="subcellular location">
    <subcellularLocation>
        <location evidence="1 5">Nucleus</location>
        <location evidence="1 5">Nucleolus</location>
    </subcellularLocation>
</comment>
<keyword evidence="3" id="KW-0175">Coiled coil</keyword>
<proteinExistence type="inferred from homology"/>
<name>A0A8H5B2Z1_9AGAR</name>
<feature type="compositionally biased region" description="Acidic residues" evidence="6">
    <location>
        <begin position="205"/>
        <end position="216"/>
    </location>
</feature>
<feature type="compositionally biased region" description="Acidic residues" evidence="6">
    <location>
        <begin position="46"/>
        <end position="61"/>
    </location>
</feature>
<feature type="compositionally biased region" description="Low complexity" evidence="6">
    <location>
        <begin position="121"/>
        <end position="136"/>
    </location>
</feature>
<dbReference type="EMBL" id="JAACJK010000220">
    <property type="protein sequence ID" value="KAF5315647.1"/>
    <property type="molecule type" value="Genomic_DNA"/>
</dbReference>
<evidence type="ECO:0000256" key="5">
    <source>
        <dbReference type="PIRNR" id="PIRNR028977"/>
    </source>
</evidence>
<feature type="compositionally biased region" description="Basic residues" evidence="6">
    <location>
        <begin position="485"/>
        <end position="503"/>
    </location>
</feature>
<protein>
    <recommendedName>
        <fullName evidence="5">Nucleolar complex-associated protein 3</fullName>
    </recommendedName>
</protein>
<dbReference type="GO" id="GO:0003682">
    <property type="term" value="F:chromatin binding"/>
    <property type="evidence" value="ECO:0007669"/>
    <property type="project" value="TreeGrafter"/>
</dbReference>
<dbReference type="InterPro" id="IPR011501">
    <property type="entry name" value="Noc3_N"/>
</dbReference>
<dbReference type="InterPro" id="IPR016024">
    <property type="entry name" value="ARM-type_fold"/>
</dbReference>
<keyword evidence="4" id="KW-0539">Nucleus</keyword>
<feature type="domain" description="Nucleolar complex-associated protein 3 N-terminal" evidence="8">
    <location>
        <begin position="254"/>
        <end position="356"/>
    </location>
</feature>
<evidence type="ECO:0000259" key="7">
    <source>
        <dbReference type="Pfam" id="PF03914"/>
    </source>
</evidence>
<feature type="compositionally biased region" description="Basic and acidic residues" evidence="6">
    <location>
        <begin position="26"/>
        <end position="38"/>
    </location>
</feature>
<feature type="region of interest" description="Disordered" evidence="6">
    <location>
        <begin position="483"/>
        <end position="503"/>
    </location>
</feature>
<sequence length="813" mass="91179">MAPKGGKGKKRTAPASQASIQKKRKVDKDAPRKEKFADRGFIPVPENDDDDDELSDEDTGMLEEFGSSVGFLQQLDKKGIMRSKKETVRLYEMNKPVRRAATPDSLPPIDSDGESGEDAWSSGVEDISDVDSISGDGSDGEDDFSDHFDDDAEDDSDEEMAYEQAPRKMKVPEEKNEVPRLPIKLADGKIRSTGTKSLKVAPKDESEDDSSSEEERESTPPLAREDVATGARFGRPAVATVLHTKSRKQRIELAKDQIAGICQDILADPEQSLGLLRRLHTFALHQVTVPNEEQPILNDIVIRKLAILSQLAVFKDIIPGYRIRELTELEKSEKVGQLVARTREWEQGLVGVYQAYLRLLDRELKARSELADIAIHCMCTLLTEVTHFNFRQNLMTFIVARMSKKSWDETSERCLKALNSVFRADLTGVPSLEIVRILNRMVKERRFKVHPNVMSCLLNLRLRTELGVRASQTRVDKEVQEKLSFKQRQKKKDQPHLSKKAKKALKERKEIEKDLREAEAEVDKEERAITQTETLKMLFALYFRILKSPTPTVLLPAALSGISKFAHLVNIDFFKDLMQVLKDLIDLDTTVDPEESDVKVASGSLGEFRNVCHRLLCINTAFELLSGQGEALNIDLTDFISQLFAMILPLSLMHDIDKPHPGIQSITSAAIAAASTNKTDRPSSIADLLFRALNVVFSPTTSGAGGASGPPWRAAAFSKRLLGAAMHWPAPVAVRAVQFVKSLVAKYPKLEALLSTEDRTYNGIYRPDVDDPQLCQPFESSFWELHLLQRRHWDPRVREEAKQLCNFSPNSAS</sequence>
<comment type="function">
    <text evidence="5">Required for synthesis of 60S ribosomal subunits and the transport of pre-ribosomes from the nucleoplasm to the cytoplasm.</text>
</comment>
<dbReference type="AlphaFoldDB" id="A0A8H5B2Z1"/>
<evidence type="ECO:0000256" key="1">
    <source>
        <dbReference type="ARBA" id="ARBA00004604"/>
    </source>
</evidence>
<comment type="caution">
    <text evidence="9">The sequence shown here is derived from an EMBL/GenBank/DDBJ whole genome shotgun (WGS) entry which is preliminary data.</text>
</comment>
<evidence type="ECO:0000259" key="8">
    <source>
        <dbReference type="Pfam" id="PF07540"/>
    </source>
</evidence>
<feature type="compositionally biased region" description="Acidic residues" evidence="6">
    <location>
        <begin position="138"/>
        <end position="161"/>
    </location>
</feature>
<organism evidence="9 10">
    <name type="scientific">Ephemerocybe angulata</name>
    <dbReference type="NCBI Taxonomy" id="980116"/>
    <lineage>
        <taxon>Eukaryota</taxon>
        <taxon>Fungi</taxon>
        <taxon>Dikarya</taxon>
        <taxon>Basidiomycota</taxon>
        <taxon>Agaricomycotina</taxon>
        <taxon>Agaricomycetes</taxon>
        <taxon>Agaricomycetidae</taxon>
        <taxon>Agaricales</taxon>
        <taxon>Agaricineae</taxon>
        <taxon>Psathyrellaceae</taxon>
        <taxon>Ephemerocybe</taxon>
    </lineage>
</organism>
<dbReference type="PANTHER" id="PTHR14428">
    <property type="entry name" value="NUCLEOLAR COMPLEX PROTEIN 3"/>
    <property type="match status" value="1"/>
</dbReference>
<dbReference type="InterPro" id="IPR016903">
    <property type="entry name" value="Nucleolar_cplx-assoc_3"/>
</dbReference>
<accession>A0A8H5B2Z1</accession>
<feature type="region of interest" description="Disordered" evidence="6">
    <location>
        <begin position="91"/>
        <end position="229"/>
    </location>
</feature>
<dbReference type="GO" id="GO:0042254">
    <property type="term" value="P:ribosome biogenesis"/>
    <property type="evidence" value="ECO:0007669"/>
    <property type="project" value="UniProtKB-KW"/>
</dbReference>
<dbReference type="GO" id="GO:0006270">
    <property type="term" value="P:DNA replication initiation"/>
    <property type="evidence" value="ECO:0007669"/>
    <property type="project" value="TreeGrafter"/>
</dbReference>
<feature type="compositionally biased region" description="Basic residues" evidence="6">
    <location>
        <begin position="1"/>
        <end position="12"/>
    </location>
</feature>
<feature type="region of interest" description="Disordered" evidence="6">
    <location>
        <begin position="1"/>
        <end position="67"/>
    </location>
</feature>
<dbReference type="SUPFAM" id="SSF48371">
    <property type="entry name" value="ARM repeat"/>
    <property type="match status" value="1"/>
</dbReference>
<dbReference type="Pfam" id="PF07540">
    <property type="entry name" value="NOC3p"/>
    <property type="match status" value="1"/>
</dbReference>
<evidence type="ECO:0000256" key="6">
    <source>
        <dbReference type="SAM" id="MobiDB-lite"/>
    </source>
</evidence>
<evidence type="ECO:0000313" key="9">
    <source>
        <dbReference type="EMBL" id="KAF5315647.1"/>
    </source>
</evidence>
<dbReference type="PANTHER" id="PTHR14428:SF5">
    <property type="entry name" value="NUCLEOLAR COMPLEX PROTEIN 3 HOMOLOG"/>
    <property type="match status" value="1"/>
</dbReference>
<evidence type="ECO:0000256" key="4">
    <source>
        <dbReference type="ARBA" id="ARBA00023242"/>
    </source>
</evidence>
<dbReference type="PIRSF" id="PIRSF028977">
    <property type="entry name" value="Nucleolar_complex_p3"/>
    <property type="match status" value="1"/>
</dbReference>
<dbReference type="Pfam" id="PF03914">
    <property type="entry name" value="CBF"/>
    <property type="match status" value="1"/>
</dbReference>
<feature type="domain" description="CCAAT-binding factor" evidence="7">
    <location>
        <begin position="615"/>
        <end position="799"/>
    </location>
</feature>
<dbReference type="OrthoDB" id="10263597at2759"/>
<comment type="similarity">
    <text evidence="2 5">Belongs to the CBF/MAK21 family.</text>
</comment>
<dbReference type="GO" id="GO:0005730">
    <property type="term" value="C:nucleolus"/>
    <property type="evidence" value="ECO:0007669"/>
    <property type="project" value="UniProtKB-SubCell"/>
</dbReference>
<keyword evidence="5" id="KW-0690">Ribosome biogenesis</keyword>
<evidence type="ECO:0000256" key="3">
    <source>
        <dbReference type="ARBA" id="ARBA00023054"/>
    </source>
</evidence>
<keyword evidence="10" id="KW-1185">Reference proteome</keyword>